<proteinExistence type="predicted"/>
<dbReference type="SUPFAM" id="SSF56784">
    <property type="entry name" value="HAD-like"/>
    <property type="match status" value="1"/>
</dbReference>
<organism evidence="1 2">
    <name type="scientific">Candidatus Pseudoramibacter fermentans</name>
    <dbReference type="NCBI Taxonomy" id="2594427"/>
    <lineage>
        <taxon>Bacteria</taxon>
        <taxon>Bacillati</taxon>
        <taxon>Bacillota</taxon>
        <taxon>Clostridia</taxon>
        <taxon>Eubacteriales</taxon>
        <taxon>Eubacteriaceae</taxon>
        <taxon>Pseudoramibacter</taxon>
    </lineage>
</organism>
<name>A0A6L5GPY4_9FIRM</name>
<accession>A0A6L5GPY4</accession>
<keyword evidence="2" id="KW-1185">Reference proteome</keyword>
<dbReference type="Pfam" id="PF12710">
    <property type="entry name" value="HAD"/>
    <property type="match status" value="1"/>
</dbReference>
<dbReference type="Gene3D" id="1.20.1440.100">
    <property type="entry name" value="SG protein - dephosphorylation function"/>
    <property type="match status" value="1"/>
</dbReference>
<evidence type="ECO:0000313" key="2">
    <source>
        <dbReference type="Proteomes" id="UP000473648"/>
    </source>
</evidence>
<gene>
    <name evidence="1" type="ORF">FRC53_01510</name>
</gene>
<protein>
    <submittedName>
        <fullName evidence="1">HAD-IB family phosphatase</fullName>
    </submittedName>
</protein>
<sequence>MNVYDFDGTIYEGDSSIDFYMYCLKKHPKILKALPTQMKGFLLYRFHKINKTRLKEYYFSFLRALEKPELDVEKFWDENRNKIKSWYLKQKNPLDVIISASPEFLLRPILNIIGIYHLIASDVDIHTGKFRSDNCHDEIKPVYFNQRYPDEHIDNFYSDSLSDEPMARLADAAWLIRHDQIKKWSIT</sequence>
<comment type="caution">
    <text evidence="1">The sequence shown here is derived from an EMBL/GenBank/DDBJ whole genome shotgun (WGS) entry which is preliminary data.</text>
</comment>
<dbReference type="Proteomes" id="UP000473648">
    <property type="component" value="Unassembled WGS sequence"/>
</dbReference>
<dbReference type="EMBL" id="VOGB01000003">
    <property type="protein sequence ID" value="MQM72112.1"/>
    <property type="molecule type" value="Genomic_DNA"/>
</dbReference>
<dbReference type="InterPro" id="IPR036412">
    <property type="entry name" value="HAD-like_sf"/>
</dbReference>
<evidence type="ECO:0000313" key="1">
    <source>
        <dbReference type="EMBL" id="MQM72112.1"/>
    </source>
</evidence>
<dbReference type="NCBIfam" id="TIGR01488">
    <property type="entry name" value="HAD-SF-IB"/>
    <property type="match status" value="1"/>
</dbReference>
<dbReference type="InterPro" id="IPR023214">
    <property type="entry name" value="HAD_sf"/>
</dbReference>
<dbReference type="Gene3D" id="3.40.50.1000">
    <property type="entry name" value="HAD superfamily/HAD-like"/>
    <property type="match status" value="1"/>
</dbReference>
<reference evidence="1" key="1">
    <citation type="journal article" date="2020" name="Appl. Environ. Microbiol.">
        <title>Medium-Chain Fatty Acid Synthesis by 'Candidatus Weimeria bifida' gen. nov., sp. nov., and 'Candidatus Pseudoramibacter fermentans' sp. nov.</title>
        <authorList>
            <person name="Scarborough M.J."/>
            <person name="Myers K.S."/>
            <person name="Donohue T.J."/>
            <person name="Noguera D.R."/>
        </authorList>
    </citation>
    <scope>NUCLEOTIDE SEQUENCE</scope>
    <source>
        <strain evidence="1">EUB1.1</strain>
    </source>
</reference>
<dbReference type="AlphaFoldDB" id="A0A6L5GPY4"/>